<dbReference type="InterPro" id="IPR004176">
    <property type="entry name" value="Clp_R_N"/>
</dbReference>
<dbReference type="InterPro" id="IPR027417">
    <property type="entry name" value="P-loop_NTPase"/>
</dbReference>
<dbReference type="Gene3D" id="1.10.1780.10">
    <property type="entry name" value="Clp, N-terminal domain"/>
    <property type="match status" value="1"/>
</dbReference>
<gene>
    <name evidence="8" type="ORF">RND81_06G171700</name>
</gene>
<keyword evidence="2 5" id="KW-0677">Repeat</keyword>
<dbReference type="SUPFAM" id="SSF52540">
    <property type="entry name" value="P-loop containing nucleoside triphosphate hydrolases"/>
    <property type="match status" value="1"/>
</dbReference>
<evidence type="ECO:0000256" key="4">
    <source>
        <dbReference type="ARBA" id="ARBA00023163"/>
    </source>
</evidence>
<sequence>MRGGLSAIQQTLTAEAASVLSHSMAEAGRRNHGQTTPLHVAATLLASPTGFLRQACIRSHPNSSHPLQCRALELCFSVALERLPAAQQIPGSGEPPISNALMAALKRAQAHQRKGCPEQQQQPLLAVKVELEQLIVSILDDPSVSRVMREASFSSPAVKAAIEQALNAQPNSGPGGPRIGLGIRSVLPHPAAGLQNRNLYLNPRLQQQQQPSNQTVVREEEVRKVLEILTRDKKRNPVLVGEYEPREVVKEVISKIDREEMHDEVLKGVEVIIIEKEMGSDRGQFGTKLKELGELIERKMVVNCKGGSGVIVDLGDLKWLVDQPGNQGISEAARGAVTEMGTLLNKYGDGSRIWFIGTATCETYLRCQVYHPTMESEWDLQVVSIVARPSIPGMLPRLGSSGGILSTSVECLSPMKGFTMPVPPLTRRVSENMDPLRRFTCCPSCIEKYGQELVKLEAEEVDKSSSEVKLDASKPSLPPWLQNATMHANDVVNESTNSTQSKEGDSILRQKTQELQKKWSQMCLQLHPNFHHNVSSERIVPSPLSMTGLYNPNLHFRQQPFQPKLQPPRILGDALQLNISSPSPTLVDCDRPKCSPGSPVRTDLALGPTKLAEVVQDNVHKDRLTDFLGCISNETPNNRPLIQDDVDSFKRLLKGLVEKVGWQADAASAVASAVTRCKSGNGKRRVAGSKGDIWLMFSGPDRVGKKKMAGALSELVCGAGPVRISLGSRRDGDDTDLNFRGKTAIDRIAEAVRRNPNSVILLQDVDEADLIVKGSIKRAMERGRFTDSHGREISLGNIIFVVTCTWMPHQLKDVSSGGVALNEEKMSSLASGGWQLRISVGEKNTGKRSPSWMNDDQERCTKQRKDLGQGLSFDLNQMADNDEDRLDGSYNSSDLTAEHEEEHGHETRGSPTTSSTAPYEMLSSVDETIIFKPVDFTPIRQNIERTILVKFGSILGDNVSTKIAGEALEKISSGIWLGQTTLESWVETVLIPSIKHIKTTLPSLLERSPNHKITARLELDKESGDRNCGDWLPSRVSVISDSI</sequence>
<dbReference type="GO" id="GO:0005524">
    <property type="term" value="F:ATP binding"/>
    <property type="evidence" value="ECO:0007669"/>
    <property type="project" value="InterPro"/>
</dbReference>
<dbReference type="Gene3D" id="3.40.50.300">
    <property type="entry name" value="P-loop containing nucleotide triphosphate hydrolases"/>
    <property type="match status" value="2"/>
</dbReference>
<accession>A0AAW1KBI0</accession>
<dbReference type="Proteomes" id="UP001443914">
    <property type="component" value="Unassembled WGS sequence"/>
</dbReference>
<dbReference type="Pfam" id="PF26587">
    <property type="entry name" value="AAA_lid_SMAX1"/>
    <property type="match status" value="1"/>
</dbReference>
<dbReference type="SUPFAM" id="SSF81923">
    <property type="entry name" value="Double Clp-N motif"/>
    <property type="match status" value="1"/>
</dbReference>
<dbReference type="Pfam" id="PF02861">
    <property type="entry name" value="Clp_N"/>
    <property type="match status" value="1"/>
</dbReference>
<dbReference type="PANTHER" id="PTHR43572:SF13">
    <property type="entry name" value="PROTEIN SUPPRESSOR OF MAX2 1"/>
    <property type="match status" value="1"/>
</dbReference>
<dbReference type="EMBL" id="JBDFQZ010000006">
    <property type="protein sequence ID" value="KAK9715540.1"/>
    <property type="molecule type" value="Genomic_DNA"/>
</dbReference>
<dbReference type="InterPro" id="IPR003959">
    <property type="entry name" value="ATPase_AAA_core"/>
</dbReference>
<evidence type="ECO:0000256" key="1">
    <source>
        <dbReference type="ARBA" id="ARBA00008675"/>
    </source>
</evidence>
<comment type="caution">
    <text evidence="8">The sequence shown here is derived from an EMBL/GenBank/DDBJ whole genome shotgun (WGS) entry which is preliminary data.</text>
</comment>
<proteinExistence type="inferred from homology"/>
<feature type="domain" description="Clp R" evidence="7">
    <location>
        <begin position="8"/>
        <end position="169"/>
    </location>
</feature>
<evidence type="ECO:0000256" key="2">
    <source>
        <dbReference type="ARBA" id="ARBA00022737"/>
    </source>
</evidence>
<dbReference type="Pfam" id="PF07724">
    <property type="entry name" value="AAA_2"/>
    <property type="match status" value="1"/>
</dbReference>
<comment type="similarity">
    <text evidence="1">Belongs to the ClpA/ClpB family.</text>
</comment>
<keyword evidence="9" id="KW-1185">Reference proteome</keyword>
<dbReference type="AlphaFoldDB" id="A0AAW1KBI0"/>
<keyword evidence="3" id="KW-0805">Transcription regulation</keyword>
<dbReference type="Pfam" id="PF23569">
    <property type="entry name" value="NBD_SMAX1"/>
    <property type="match status" value="1"/>
</dbReference>
<evidence type="ECO:0000256" key="3">
    <source>
        <dbReference type="ARBA" id="ARBA00023015"/>
    </source>
</evidence>
<dbReference type="FunFam" id="1.10.1780.10:FF:000005">
    <property type="entry name" value="protein SUPPRESSOR OF MAX2 1"/>
    <property type="match status" value="1"/>
</dbReference>
<dbReference type="PROSITE" id="PS51903">
    <property type="entry name" value="CLP_R"/>
    <property type="match status" value="1"/>
</dbReference>
<feature type="compositionally biased region" description="Basic and acidic residues" evidence="6">
    <location>
        <begin position="896"/>
        <end position="908"/>
    </location>
</feature>
<dbReference type="InterPro" id="IPR051650">
    <property type="entry name" value="SL_signaling_regulator"/>
</dbReference>
<dbReference type="InterPro" id="IPR058954">
    <property type="entry name" value="AAA_lid_SMAX1"/>
</dbReference>
<organism evidence="8 9">
    <name type="scientific">Saponaria officinalis</name>
    <name type="common">Common soapwort</name>
    <name type="synonym">Lychnis saponaria</name>
    <dbReference type="NCBI Taxonomy" id="3572"/>
    <lineage>
        <taxon>Eukaryota</taxon>
        <taxon>Viridiplantae</taxon>
        <taxon>Streptophyta</taxon>
        <taxon>Embryophyta</taxon>
        <taxon>Tracheophyta</taxon>
        <taxon>Spermatophyta</taxon>
        <taxon>Magnoliopsida</taxon>
        <taxon>eudicotyledons</taxon>
        <taxon>Gunneridae</taxon>
        <taxon>Pentapetalae</taxon>
        <taxon>Caryophyllales</taxon>
        <taxon>Caryophyllaceae</taxon>
        <taxon>Caryophylleae</taxon>
        <taxon>Saponaria</taxon>
    </lineage>
</organism>
<keyword evidence="4" id="KW-0804">Transcription</keyword>
<evidence type="ECO:0000256" key="5">
    <source>
        <dbReference type="PROSITE-ProRule" id="PRU01251"/>
    </source>
</evidence>
<evidence type="ECO:0000313" key="9">
    <source>
        <dbReference type="Proteomes" id="UP001443914"/>
    </source>
</evidence>
<reference evidence="8" key="1">
    <citation type="submission" date="2024-03" db="EMBL/GenBank/DDBJ databases">
        <title>WGS assembly of Saponaria officinalis var. Norfolk2.</title>
        <authorList>
            <person name="Jenkins J."/>
            <person name="Shu S."/>
            <person name="Grimwood J."/>
            <person name="Barry K."/>
            <person name="Goodstein D."/>
            <person name="Schmutz J."/>
            <person name="Leebens-Mack J."/>
            <person name="Osbourn A."/>
        </authorList>
    </citation>
    <scope>NUCLEOTIDE SEQUENCE [LARGE SCALE GENOMIC DNA]</scope>
    <source>
        <strain evidence="8">JIC</strain>
    </source>
</reference>
<protein>
    <recommendedName>
        <fullName evidence="7">Clp R domain-containing protein</fullName>
    </recommendedName>
</protein>
<evidence type="ECO:0000259" key="7">
    <source>
        <dbReference type="PROSITE" id="PS51903"/>
    </source>
</evidence>
<dbReference type="GO" id="GO:0016887">
    <property type="term" value="F:ATP hydrolysis activity"/>
    <property type="evidence" value="ECO:0007669"/>
    <property type="project" value="InterPro"/>
</dbReference>
<evidence type="ECO:0000256" key="6">
    <source>
        <dbReference type="SAM" id="MobiDB-lite"/>
    </source>
</evidence>
<dbReference type="CDD" id="cd19499">
    <property type="entry name" value="RecA-like_ClpB_Hsp104-like"/>
    <property type="match status" value="1"/>
</dbReference>
<name>A0AAW1KBI0_SAPOF</name>
<dbReference type="InterPro" id="IPR058680">
    <property type="entry name" value="NBD_SMAX1-like"/>
</dbReference>
<dbReference type="PANTHER" id="PTHR43572">
    <property type="entry name" value="CHAPERONE PROTEIN CLPD, CHLOROPLASTIC"/>
    <property type="match status" value="1"/>
</dbReference>
<evidence type="ECO:0000313" key="8">
    <source>
        <dbReference type="EMBL" id="KAK9715540.1"/>
    </source>
</evidence>
<dbReference type="InterPro" id="IPR036628">
    <property type="entry name" value="Clp_N_dom_sf"/>
</dbReference>
<feature type="region of interest" description="Disordered" evidence="6">
    <location>
        <begin position="882"/>
        <end position="918"/>
    </location>
</feature>